<comment type="similarity">
    <text evidence="1">Belongs to the AB hydrolase superfamily. AB hydrolase 2 family.</text>
</comment>
<gene>
    <name evidence="4" type="ORF">GCM10011379_07110</name>
</gene>
<accession>A0A917IQW1</accession>
<dbReference type="EMBL" id="BMIB01000001">
    <property type="protein sequence ID" value="GGH59861.1"/>
    <property type="molecule type" value="Genomic_DNA"/>
</dbReference>
<dbReference type="AlphaFoldDB" id="A0A917IQW1"/>
<reference evidence="4" key="1">
    <citation type="journal article" date="2014" name="Int. J. Syst. Evol. Microbiol.">
        <title>Complete genome sequence of Corynebacterium casei LMG S-19264T (=DSM 44701T), isolated from a smear-ripened cheese.</title>
        <authorList>
            <consortium name="US DOE Joint Genome Institute (JGI-PGF)"/>
            <person name="Walter F."/>
            <person name="Albersmeier A."/>
            <person name="Kalinowski J."/>
            <person name="Ruckert C."/>
        </authorList>
    </citation>
    <scope>NUCLEOTIDE SEQUENCE</scope>
    <source>
        <strain evidence="4">CGMCC 1.15290</strain>
    </source>
</reference>
<feature type="domain" description="Phospholipase/carboxylesterase/thioesterase" evidence="3">
    <location>
        <begin position="43"/>
        <end position="238"/>
    </location>
</feature>
<dbReference type="InterPro" id="IPR003140">
    <property type="entry name" value="PLipase/COase/thioEstase"/>
</dbReference>
<dbReference type="InterPro" id="IPR050565">
    <property type="entry name" value="LYPA1-2/EST-like"/>
</dbReference>
<evidence type="ECO:0000313" key="4">
    <source>
        <dbReference type="EMBL" id="GGH59861.1"/>
    </source>
</evidence>
<name>A0A917IQW1_9BACT</name>
<evidence type="ECO:0000256" key="1">
    <source>
        <dbReference type="ARBA" id="ARBA00006499"/>
    </source>
</evidence>
<evidence type="ECO:0000259" key="3">
    <source>
        <dbReference type="Pfam" id="PF02230"/>
    </source>
</evidence>
<dbReference type="PANTHER" id="PTHR10655">
    <property type="entry name" value="LYSOPHOSPHOLIPASE-RELATED"/>
    <property type="match status" value="1"/>
</dbReference>
<protein>
    <submittedName>
        <fullName evidence="4">Phospholipase/carboxylesterase</fullName>
    </submittedName>
</protein>
<proteinExistence type="inferred from homology"/>
<dbReference type="SUPFAM" id="SSF53474">
    <property type="entry name" value="alpha/beta-Hydrolases"/>
    <property type="match status" value="1"/>
</dbReference>
<keyword evidence="5" id="KW-1185">Reference proteome</keyword>
<reference evidence="4" key="2">
    <citation type="submission" date="2020-09" db="EMBL/GenBank/DDBJ databases">
        <authorList>
            <person name="Sun Q."/>
            <person name="Zhou Y."/>
        </authorList>
    </citation>
    <scope>NUCLEOTIDE SEQUENCE</scope>
    <source>
        <strain evidence="4">CGMCC 1.15290</strain>
    </source>
</reference>
<comment type="caution">
    <text evidence="4">The sequence shown here is derived from an EMBL/GenBank/DDBJ whole genome shotgun (WGS) entry which is preliminary data.</text>
</comment>
<organism evidence="4 5">
    <name type="scientific">Filimonas zeae</name>
    <dbReference type="NCBI Taxonomy" id="1737353"/>
    <lineage>
        <taxon>Bacteria</taxon>
        <taxon>Pseudomonadati</taxon>
        <taxon>Bacteroidota</taxon>
        <taxon>Chitinophagia</taxon>
        <taxon>Chitinophagales</taxon>
        <taxon>Chitinophagaceae</taxon>
        <taxon>Filimonas</taxon>
    </lineage>
</organism>
<keyword evidence="2" id="KW-0378">Hydrolase</keyword>
<evidence type="ECO:0000256" key="2">
    <source>
        <dbReference type="ARBA" id="ARBA00022801"/>
    </source>
</evidence>
<dbReference type="PANTHER" id="PTHR10655:SF17">
    <property type="entry name" value="LYSOPHOSPHOLIPASE-LIKE PROTEIN 1"/>
    <property type="match status" value="1"/>
</dbReference>
<dbReference type="Proteomes" id="UP000627292">
    <property type="component" value="Unassembled WGS sequence"/>
</dbReference>
<dbReference type="GO" id="GO:0016787">
    <property type="term" value="F:hydrolase activity"/>
    <property type="evidence" value="ECO:0007669"/>
    <property type="project" value="UniProtKB-KW"/>
</dbReference>
<dbReference type="Gene3D" id="3.40.50.1820">
    <property type="entry name" value="alpha/beta hydrolase"/>
    <property type="match status" value="1"/>
</dbReference>
<dbReference type="InterPro" id="IPR029058">
    <property type="entry name" value="AB_hydrolase_fold"/>
</dbReference>
<evidence type="ECO:0000313" key="5">
    <source>
        <dbReference type="Proteomes" id="UP000627292"/>
    </source>
</evidence>
<sequence>MKRKTLLSLIIIVTITITSFMIPTSKEAPALHYLVRKPKVAATHPPLIILLHGVGSNEQNMFSMANSLPDKYLVVSARGPLTLGLNSFAWFQVDFSSGKPVIIKEQAEQARVSIIRFIDDLKKVEQFNDQEVFLMGFSQGGIMSYSVALTEPEKIKGIVVMSGRLLPEIKPLVVSEERLKPLKIFVSHGTNDRVLQFQYALDAVDYLKTKGLHPDFHQYNEDHTINTQMLNDVAGWLNK</sequence>
<dbReference type="Pfam" id="PF02230">
    <property type="entry name" value="Abhydrolase_2"/>
    <property type="match status" value="1"/>
</dbReference>